<comment type="catalytic activity">
    <reaction evidence="1">
        <text>Hydrolysis of DNA containing ring-opened 7-methylguanine residues, releasing 2,6-diamino-4-hydroxy-5-(N-methyl)formamidopyrimidine.</text>
        <dbReference type="EC" id="3.2.2.23"/>
    </reaction>
</comment>
<dbReference type="InterPro" id="IPR010979">
    <property type="entry name" value="Ribosomal_uS13-like_H2TH"/>
</dbReference>
<evidence type="ECO:0000259" key="10">
    <source>
        <dbReference type="PROSITE" id="PS51068"/>
    </source>
</evidence>
<dbReference type="HOGENOM" id="CLU_038423_0_2_6"/>
<dbReference type="GO" id="GO:0016829">
    <property type="term" value="F:lyase activity"/>
    <property type="evidence" value="ECO:0007669"/>
    <property type="project" value="UniProtKB-KW"/>
</dbReference>
<dbReference type="EMBL" id="JH611160">
    <property type="protein sequence ID" value="EJP74139.1"/>
    <property type="molecule type" value="Genomic_DNA"/>
</dbReference>
<feature type="domain" description="Formamidopyrimidine-DNA glycosylase catalytic" evidence="10">
    <location>
        <begin position="2"/>
        <end position="114"/>
    </location>
</feature>
<dbReference type="GO" id="GO:0006284">
    <property type="term" value="P:base-excision repair"/>
    <property type="evidence" value="ECO:0007669"/>
    <property type="project" value="InterPro"/>
</dbReference>
<dbReference type="AlphaFoldDB" id="J4KTB0"/>
<evidence type="ECO:0000256" key="7">
    <source>
        <dbReference type="ARBA" id="ARBA00023239"/>
    </source>
</evidence>
<keyword evidence="5" id="KW-0238">DNA-binding</keyword>
<evidence type="ECO:0000313" key="11">
    <source>
        <dbReference type="EMBL" id="EJP74139.1"/>
    </source>
</evidence>
<keyword evidence="4" id="KW-0378">Hydrolase</keyword>
<dbReference type="SMART" id="SM01232">
    <property type="entry name" value="H2TH"/>
    <property type="match status" value="1"/>
</dbReference>
<dbReference type="PANTHER" id="PTHR22993:SF9">
    <property type="entry name" value="FORMAMIDOPYRIMIDINE-DNA GLYCOSYLASE"/>
    <property type="match status" value="1"/>
</dbReference>
<dbReference type="PANTHER" id="PTHR22993">
    <property type="entry name" value="FORMAMIDOPYRIMIDINE-DNA GLYCOSYLASE"/>
    <property type="match status" value="1"/>
</dbReference>
<keyword evidence="9" id="KW-0326">Glycosidase</keyword>
<sequence length="274" mass="30635">MPELAEVAFACGKWNSGIGKFIKEIYANPSSRVYRDLLPKDVVSELTKAKLTSSATHGKQMLFKLSGDKWLGVHLGMTGSLHINCSNYQNHKHDALILYQSNQALIFKDPRQFGRLRLHTGKTPPSWWSELPTSMLDPTFKISILSKALSRHGKRPVKALLLDQKYFQGMGNWMADEVLWRSGIHPARLGSKINSAECANLFSQIKFVVHGAMKSVGKHGGDPPKGWLFHVRWKNGGICPKHSHPSIVKKSGEDELLVPQTPKIEKIKTSVAKH</sequence>
<evidence type="ECO:0000256" key="3">
    <source>
        <dbReference type="ARBA" id="ARBA00022763"/>
    </source>
</evidence>
<comment type="similarity">
    <text evidence="2">Belongs to the FPG family.</text>
</comment>
<dbReference type="CDD" id="cd08773">
    <property type="entry name" value="FpgNei_N"/>
    <property type="match status" value="1"/>
</dbReference>
<dbReference type="InterPro" id="IPR035937">
    <property type="entry name" value="FPG_N"/>
</dbReference>
<evidence type="ECO:0000256" key="8">
    <source>
        <dbReference type="ARBA" id="ARBA00023268"/>
    </source>
</evidence>
<proteinExistence type="inferred from homology"/>
<dbReference type="Pfam" id="PF01149">
    <property type="entry name" value="Fapy_DNA_glyco"/>
    <property type="match status" value="1"/>
</dbReference>
<dbReference type="PROSITE" id="PS51068">
    <property type="entry name" value="FPG_CAT"/>
    <property type="match status" value="1"/>
</dbReference>
<keyword evidence="6" id="KW-0234">DNA repair</keyword>
<evidence type="ECO:0000313" key="12">
    <source>
        <dbReference type="Proteomes" id="UP000010116"/>
    </source>
</evidence>
<evidence type="ECO:0000256" key="4">
    <source>
        <dbReference type="ARBA" id="ARBA00022801"/>
    </source>
</evidence>
<dbReference type="InterPro" id="IPR012319">
    <property type="entry name" value="FPG_cat"/>
</dbReference>
<organism evidence="11 12">
    <name type="scientific">SAR86 cluster bacterium SAR86B</name>
    <dbReference type="NCBI Taxonomy" id="1123867"/>
    <lineage>
        <taxon>Bacteria</taxon>
        <taxon>Pseudomonadati</taxon>
        <taxon>Pseudomonadota</taxon>
        <taxon>Gammaproteobacteria</taxon>
        <taxon>SAR86 cluster</taxon>
    </lineage>
</organism>
<dbReference type="Gene3D" id="3.20.190.10">
    <property type="entry name" value="MutM-like, N-terminal"/>
    <property type="match status" value="1"/>
</dbReference>
<gene>
    <name evidence="11" type="ORF">NT02SARS_1726</name>
</gene>
<dbReference type="SUPFAM" id="SSF81624">
    <property type="entry name" value="N-terminal domain of MutM-like DNA repair proteins"/>
    <property type="match status" value="1"/>
</dbReference>
<dbReference type="SUPFAM" id="SSF46946">
    <property type="entry name" value="S13-like H2TH domain"/>
    <property type="match status" value="1"/>
</dbReference>
<keyword evidence="3" id="KW-0227">DNA damage</keyword>
<dbReference type="Proteomes" id="UP000010116">
    <property type="component" value="Unassembled WGS sequence"/>
</dbReference>
<accession>J4KTB0</accession>
<dbReference type="GO" id="GO:0003906">
    <property type="term" value="F:DNA-(apurinic or apyrimidinic site) endonuclease activity"/>
    <property type="evidence" value="ECO:0007669"/>
    <property type="project" value="InterPro"/>
</dbReference>
<evidence type="ECO:0000256" key="1">
    <source>
        <dbReference type="ARBA" id="ARBA00001668"/>
    </source>
</evidence>
<dbReference type="GO" id="GO:0003684">
    <property type="term" value="F:damaged DNA binding"/>
    <property type="evidence" value="ECO:0007669"/>
    <property type="project" value="InterPro"/>
</dbReference>
<protein>
    <submittedName>
        <fullName evidence="11">DNA-formamidopyrimidine glycosylase</fullName>
    </submittedName>
</protein>
<keyword evidence="8" id="KW-0511">Multifunctional enzyme</keyword>
<evidence type="ECO:0000256" key="2">
    <source>
        <dbReference type="ARBA" id="ARBA00009409"/>
    </source>
</evidence>
<dbReference type="Gene3D" id="1.10.8.50">
    <property type="match status" value="1"/>
</dbReference>
<reference evidence="11 12" key="1">
    <citation type="journal article" date="2012" name="ISME J.">
        <title>Genomic insights to SAR86, an abundant and uncultivated marine bacterial lineage.</title>
        <authorList>
            <person name="Dupont C.L."/>
            <person name="Rusch D.B."/>
            <person name="Yooseph S."/>
            <person name="Lombardo M.J."/>
            <person name="Richter R.A."/>
            <person name="Valas R."/>
            <person name="Novotny M."/>
            <person name="Yee-Greenbaum J."/>
            <person name="Selengut J.D."/>
            <person name="Haft D.H."/>
            <person name="Halpern A.L."/>
            <person name="Lasken R.S."/>
            <person name="Nealson K."/>
            <person name="Friedman R."/>
            <person name="Venter J.C."/>
        </authorList>
    </citation>
    <scope>NUCLEOTIDE SEQUENCE [LARGE SCALE GENOMIC DNA]</scope>
</reference>
<dbReference type="GO" id="GO:0008534">
    <property type="term" value="F:oxidized purine nucleobase lesion DNA N-glycosylase activity"/>
    <property type="evidence" value="ECO:0007669"/>
    <property type="project" value="UniProtKB-EC"/>
</dbReference>
<keyword evidence="7" id="KW-0456">Lyase</keyword>
<dbReference type="InterPro" id="IPR015886">
    <property type="entry name" value="H2TH_FPG"/>
</dbReference>
<evidence type="ECO:0000256" key="5">
    <source>
        <dbReference type="ARBA" id="ARBA00023125"/>
    </source>
</evidence>
<evidence type="ECO:0000256" key="6">
    <source>
        <dbReference type="ARBA" id="ARBA00023204"/>
    </source>
</evidence>
<evidence type="ECO:0000256" key="9">
    <source>
        <dbReference type="ARBA" id="ARBA00023295"/>
    </source>
</evidence>
<dbReference type="GO" id="GO:0008270">
    <property type="term" value="F:zinc ion binding"/>
    <property type="evidence" value="ECO:0007669"/>
    <property type="project" value="InterPro"/>
</dbReference>
<name>J4KTB0_9GAMM</name>
<dbReference type="Pfam" id="PF06831">
    <property type="entry name" value="H2TH"/>
    <property type="match status" value="1"/>
</dbReference>
<dbReference type="SMART" id="SM00898">
    <property type="entry name" value="Fapy_DNA_glyco"/>
    <property type="match status" value="1"/>
</dbReference>